<gene>
    <name evidence="2" type="ORF">NC653_000833</name>
</gene>
<evidence type="ECO:0000313" key="2">
    <source>
        <dbReference type="EMBL" id="KAJ7010215.1"/>
    </source>
</evidence>
<comment type="caution">
    <text evidence="2">The sequence shown here is derived from an EMBL/GenBank/DDBJ whole genome shotgun (WGS) entry which is preliminary data.</text>
</comment>
<dbReference type="AlphaFoldDB" id="A0AAD6RJK2"/>
<reference evidence="2 3" key="1">
    <citation type="journal article" date="2023" name="Mol. Ecol. Resour.">
        <title>Chromosome-level genome assembly of a triploid poplar Populus alba 'Berolinensis'.</title>
        <authorList>
            <person name="Chen S."/>
            <person name="Yu Y."/>
            <person name="Wang X."/>
            <person name="Wang S."/>
            <person name="Zhang T."/>
            <person name="Zhou Y."/>
            <person name="He R."/>
            <person name="Meng N."/>
            <person name="Wang Y."/>
            <person name="Liu W."/>
            <person name="Liu Z."/>
            <person name="Liu J."/>
            <person name="Guo Q."/>
            <person name="Huang H."/>
            <person name="Sederoff R.R."/>
            <person name="Wang G."/>
            <person name="Qu G."/>
            <person name="Chen S."/>
        </authorList>
    </citation>
    <scope>NUCLEOTIDE SEQUENCE [LARGE SCALE GENOMIC DNA]</scope>
    <source>
        <strain evidence="2">SC-2020</strain>
    </source>
</reference>
<proteinExistence type="predicted"/>
<organism evidence="2 3">
    <name type="scientific">Populus alba x Populus x berolinensis</name>
    <dbReference type="NCBI Taxonomy" id="444605"/>
    <lineage>
        <taxon>Eukaryota</taxon>
        <taxon>Viridiplantae</taxon>
        <taxon>Streptophyta</taxon>
        <taxon>Embryophyta</taxon>
        <taxon>Tracheophyta</taxon>
        <taxon>Spermatophyta</taxon>
        <taxon>Magnoliopsida</taxon>
        <taxon>eudicotyledons</taxon>
        <taxon>Gunneridae</taxon>
        <taxon>Pentapetalae</taxon>
        <taxon>rosids</taxon>
        <taxon>fabids</taxon>
        <taxon>Malpighiales</taxon>
        <taxon>Salicaceae</taxon>
        <taxon>Saliceae</taxon>
        <taxon>Populus</taxon>
    </lineage>
</organism>
<keyword evidence="3" id="KW-1185">Reference proteome</keyword>
<dbReference type="Proteomes" id="UP001164929">
    <property type="component" value="Chromosome 1"/>
</dbReference>
<feature type="chain" id="PRO_5042097061" description="Secreted protein" evidence="1">
    <location>
        <begin position="39"/>
        <end position="74"/>
    </location>
</feature>
<name>A0AAD6RJK2_9ROSI</name>
<feature type="signal peptide" evidence="1">
    <location>
        <begin position="1"/>
        <end position="38"/>
    </location>
</feature>
<sequence length="74" mass="8206">MLDSMTRMKRGGAFKFGTVKCCHFLLCLFLHSLGQLFASPKSSVCCGCHDSMKFISKSSIARNDNKGPKLFPPF</sequence>
<protein>
    <recommendedName>
        <fullName evidence="4">Secreted protein</fullName>
    </recommendedName>
</protein>
<evidence type="ECO:0000256" key="1">
    <source>
        <dbReference type="SAM" id="SignalP"/>
    </source>
</evidence>
<dbReference type="EMBL" id="JAQIZT010000001">
    <property type="protein sequence ID" value="KAJ7010215.1"/>
    <property type="molecule type" value="Genomic_DNA"/>
</dbReference>
<accession>A0AAD6RJK2</accession>
<evidence type="ECO:0008006" key="4">
    <source>
        <dbReference type="Google" id="ProtNLM"/>
    </source>
</evidence>
<keyword evidence="1" id="KW-0732">Signal</keyword>
<evidence type="ECO:0000313" key="3">
    <source>
        <dbReference type="Proteomes" id="UP001164929"/>
    </source>
</evidence>